<dbReference type="STRING" id="222891.NSE_0490"/>
<dbReference type="InterPro" id="IPR036894">
    <property type="entry name" value="YbaB-like_sf"/>
</dbReference>
<dbReference type="Pfam" id="PF02575">
    <property type="entry name" value="YbaB_DNA_bd"/>
    <property type="match status" value="1"/>
</dbReference>
<dbReference type="Proteomes" id="UP000001942">
    <property type="component" value="Chromosome"/>
</dbReference>
<protein>
    <recommendedName>
        <fullName evidence="1">Nucleoid-associated protein NSE_0490</fullName>
    </recommendedName>
</protein>
<keyword evidence="1" id="KW-0963">Cytoplasm</keyword>
<proteinExistence type="inferred from homology"/>
<dbReference type="PIRSF" id="PIRSF004555">
    <property type="entry name" value="UCP004555"/>
    <property type="match status" value="1"/>
</dbReference>
<dbReference type="SUPFAM" id="SSF82607">
    <property type="entry name" value="YbaB-like"/>
    <property type="match status" value="1"/>
</dbReference>
<comment type="function">
    <text evidence="1">Binds to DNA and alters its conformation. May be involved in regulation of gene expression, nucleoid organization and DNA protection.</text>
</comment>
<evidence type="ECO:0000256" key="1">
    <source>
        <dbReference type="HAMAP-Rule" id="MF_00274"/>
    </source>
</evidence>
<organism evidence="2 3">
    <name type="scientific">Ehrlichia sennetsu (strain ATCC VR-367 / Miyayama)</name>
    <name type="common">Neorickettsia sennetsu</name>
    <dbReference type="NCBI Taxonomy" id="222891"/>
    <lineage>
        <taxon>Bacteria</taxon>
        <taxon>Pseudomonadati</taxon>
        <taxon>Pseudomonadota</taxon>
        <taxon>Alphaproteobacteria</taxon>
        <taxon>Rickettsiales</taxon>
        <taxon>Anaplasmataceae</taxon>
        <taxon>Ehrlichia</taxon>
    </lineage>
</organism>
<name>Q2GDS2_EHRS3</name>
<keyword evidence="3" id="KW-1185">Reference proteome</keyword>
<dbReference type="Gene3D" id="3.30.1310.10">
    <property type="entry name" value="Nucleoid-associated protein YbaB-like domain"/>
    <property type="match status" value="1"/>
</dbReference>
<dbReference type="GO" id="GO:0043590">
    <property type="term" value="C:bacterial nucleoid"/>
    <property type="evidence" value="ECO:0007669"/>
    <property type="project" value="UniProtKB-UniRule"/>
</dbReference>
<dbReference type="NCBIfam" id="TIGR00103">
    <property type="entry name" value="DNA_YbaB_EbfC"/>
    <property type="match status" value="1"/>
</dbReference>
<dbReference type="AlphaFoldDB" id="Q2GDS2"/>
<dbReference type="GO" id="GO:0005737">
    <property type="term" value="C:cytoplasm"/>
    <property type="evidence" value="ECO:0007669"/>
    <property type="project" value="UniProtKB-UniRule"/>
</dbReference>
<dbReference type="InterPro" id="IPR004401">
    <property type="entry name" value="YbaB/EbfC"/>
</dbReference>
<sequence>MIRVDIQGMLKGMQKKMSDIKQKKDNARYTGEAAGGMVKVIIDGNFDLKEITIDEKLEEDMCVISDLIIAAYNHAKDLAAKDEESLEGNLLKDFPIPFDIKKPPF</sequence>
<dbReference type="EMBL" id="CP000237">
    <property type="protein sequence ID" value="ABD46007.1"/>
    <property type="molecule type" value="Genomic_DNA"/>
</dbReference>
<keyword evidence="1" id="KW-0238">DNA-binding</keyword>
<comment type="subunit">
    <text evidence="1">Homodimer.</text>
</comment>
<dbReference type="eggNOG" id="COG0718">
    <property type="taxonomic scope" value="Bacteria"/>
</dbReference>
<dbReference type="HAMAP" id="MF_00274">
    <property type="entry name" value="DNA_YbaB_EbfC"/>
    <property type="match status" value="1"/>
</dbReference>
<accession>Q2GDS2</accession>
<comment type="similarity">
    <text evidence="1">Belongs to the YbaB/EbfC family.</text>
</comment>
<evidence type="ECO:0000313" key="3">
    <source>
        <dbReference type="Proteomes" id="UP000001942"/>
    </source>
</evidence>
<dbReference type="GO" id="GO:0003677">
    <property type="term" value="F:DNA binding"/>
    <property type="evidence" value="ECO:0007669"/>
    <property type="project" value="UniProtKB-UniRule"/>
</dbReference>
<gene>
    <name evidence="2" type="ordered locus">NSE_0490</name>
</gene>
<comment type="subcellular location">
    <subcellularLocation>
        <location evidence="1">Cytoplasm</location>
        <location evidence="1">Nucleoid</location>
    </subcellularLocation>
</comment>
<evidence type="ECO:0000313" key="2">
    <source>
        <dbReference type="EMBL" id="ABD46007.1"/>
    </source>
</evidence>
<dbReference type="HOGENOM" id="CLU_140930_0_1_5"/>
<reference evidence="2 3" key="1">
    <citation type="journal article" date="2006" name="PLoS Genet.">
        <title>Comparative genomics of emerging human ehrlichiosis agents.</title>
        <authorList>
            <person name="Dunning Hotopp J.C."/>
            <person name="Lin M."/>
            <person name="Madupu R."/>
            <person name="Crabtree J."/>
            <person name="Angiuoli S.V."/>
            <person name="Eisen J.A."/>
            <person name="Seshadri R."/>
            <person name="Ren Q."/>
            <person name="Wu M."/>
            <person name="Utterback T.R."/>
            <person name="Smith S."/>
            <person name="Lewis M."/>
            <person name="Khouri H."/>
            <person name="Zhang C."/>
            <person name="Niu H."/>
            <person name="Lin Q."/>
            <person name="Ohashi N."/>
            <person name="Zhi N."/>
            <person name="Nelson W."/>
            <person name="Brinkac L.M."/>
            <person name="Dodson R.J."/>
            <person name="Rosovitz M.J."/>
            <person name="Sundaram J."/>
            <person name="Daugherty S.C."/>
            <person name="Davidsen T."/>
            <person name="Durkin A.S."/>
            <person name="Gwinn M."/>
            <person name="Haft D.H."/>
            <person name="Selengut J.D."/>
            <person name="Sullivan S.A."/>
            <person name="Zafar N."/>
            <person name="Zhou L."/>
            <person name="Benahmed F."/>
            <person name="Forberger H."/>
            <person name="Halpin R."/>
            <person name="Mulligan S."/>
            <person name="Robinson J."/>
            <person name="White O."/>
            <person name="Rikihisa Y."/>
            <person name="Tettelin H."/>
        </authorList>
    </citation>
    <scope>NUCLEOTIDE SEQUENCE [LARGE SCALE GENOMIC DNA]</scope>
    <source>
        <strain evidence="3">ATCC VR-367 / Miyayama</strain>
    </source>
</reference>
<dbReference type="KEGG" id="nse:NSE_0490"/>